<name>A0ABU0SKF8_9ACTN</name>
<reference evidence="2 3" key="1">
    <citation type="submission" date="2023-07" db="EMBL/GenBank/DDBJ databases">
        <title>Comparative genomics of wheat-associated soil bacteria to identify genetic determinants of phenazine resistance.</title>
        <authorList>
            <person name="Mouncey N."/>
        </authorList>
    </citation>
    <scope>NUCLEOTIDE SEQUENCE [LARGE SCALE GENOMIC DNA]</scope>
    <source>
        <strain evidence="2 3">V2I4</strain>
    </source>
</reference>
<evidence type="ECO:0000313" key="3">
    <source>
        <dbReference type="Proteomes" id="UP001230328"/>
    </source>
</evidence>
<gene>
    <name evidence="2" type="ORF">QF035_001632</name>
</gene>
<comment type="caution">
    <text evidence="2">The sequence shown here is derived from an EMBL/GenBank/DDBJ whole genome shotgun (WGS) entry which is preliminary data.</text>
</comment>
<dbReference type="EMBL" id="JAUSZI010000002">
    <property type="protein sequence ID" value="MDQ1024050.1"/>
    <property type="molecule type" value="Genomic_DNA"/>
</dbReference>
<proteinExistence type="predicted"/>
<dbReference type="Proteomes" id="UP001230328">
    <property type="component" value="Unassembled WGS sequence"/>
</dbReference>
<accession>A0ABU0SKF8</accession>
<evidence type="ECO:0000256" key="1">
    <source>
        <dbReference type="SAM" id="MobiDB-lite"/>
    </source>
</evidence>
<feature type="compositionally biased region" description="Low complexity" evidence="1">
    <location>
        <begin position="16"/>
        <end position="38"/>
    </location>
</feature>
<organism evidence="2 3">
    <name type="scientific">Streptomyces umbrinus</name>
    <dbReference type="NCBI Taxonomy" id="67370"/>
    <lineage>
        <taxon>Bacteria</taxon>
        <taxon>Bacillati</taxon>
        <taxon>Actinomycetota</taxon>
        <taxon>Actinomycetes</taxon>
        <taxon>Kitasatosporales</taxon>
        <taxon>Streptomycetaceae</taxon>
        <taxon>Streptomyces</taxon>
        <taxon>Streptomyces phaeochromogenes group</taxon>
    </lineage>
</organism>
<feature type="region of interest" description="Disordered" evidence="1">
    <location>
        <begin position="1"/>
        <end position="78"/>
    </location>
</feature>
<evidence type="ECO:0000313" key="2">
    <source>
        <dbReference type="EMBL" id="MDQ1024050.1"/>
    </source>
</evidence>
<feature type="compositionally biased region" description="Polar residues" evidence="1">
    <location>
        <begin position="39"/>
        <end position="54"/>
    </location>
</feature>
<keyword evidence="3" id="KW-1185">Reference proteome</keyword>
<protein>
    <submittedName>
        <fullName evidence="2">Uncharacterized protein</fullName>
    </submittedName>
</protein>
<sequence>MPNPGGVRGSRATRDPGSSPGSLPGPLIHSLPLPGSLPATSLDSYPAASSNAVTLSRARATRDRTVPTGQPTADAASA</sequence>